<dbReference type="AlphaFoldDB" id="A0A512D8Q7"/>
<reference evidence="2 3" key="1">
    <citation type="submission" date="2019-07" db="EMBL/GenBank/DDBJ databases">
        <title>Whole genome shotgun sequence of Cellulomonas aerilata NBRC 106308.</title>
        <authorList>
            <person name="Hosoyama A."/>
            <person name="Uohara A."/>
            <person name="Ohji S."/>
            <person name="Ichikawa N."/>
        </authorList>
    </citation>
    <scope>NUCLEOTIDE SEQUENCE [LARGE SCALE GENOMIC DNA]</scope>
    <source>
        <strain evidence="2 3">NBRC 106308</strain>
    </source>
</reference>
<dbReference type="PANTHER" id="PTHR42964">
    <property type="entry name" value="ENOYL-COA HYDRATASE"/>
    <property type="match status" value="1"/>
</dbReference>
<organism evidence="2 3">
    <name type="scientific">Cellulomonas aerilata</name>
    <dbReference type="NCBI Taxonomy" id="515326"/>
    <lineage>
        <taxon>Bacteria</taxon>
        <taxon>Bacillati</taxon>
        <taxon>Actinomycetota</taxon>
        <taxon>Actinomycetes</taxon>
        <taxon>Micrococcales</taxon>
        <taxon>Cellulomonadaceae</taxon>
        <taxon>Cellulomonas</taxon>
    </lineage>
</organism>
<dbReference type="Gene3D" id="3.90.226.10">
    <property type="entry name" value="2-enoyl-CoA Hydratase, Chain A, domain 1"/>
    <property type="match status" value="1"/>
</dbReference>
<dbReference type="CDD" id="cd06558">
    <property type="entry name" value="crotonase-like"/>
    <property type="match status" value="1"/>
</dbReference>
<proteinExistence type="inferred from homology"/>
<evidence type="ECO:0000256" key="1">
    <source>
        <dbReference type="ARBA" id="ARBA00005254"/>
    </source>
</evidence>
<dbReference type="EMBL" id="BJYY01000001">
    <property type="protein sequence ID" value="GEO32787.1"/>
    <property type="molecule type" value="Genomic_DNA"/>
</dbReference>
<comment type="similarity">
    <text evidence="1">Belongs to the enoyl-CoA hydratase/isomerase family.</text>
</comment>
<dbReference type="Proteomes" id="UP000321181">
    <property type="component" value="Unassembled WGS sequence"/>
</dbReference>
<protein>
    <submittedName>
        <fullName evidence="2">Enoyl-CoA hydratase</fullName>
    </submittedName>
</protein>
<comment type="caution">
    <text evidence="2">The sequence shown here is derived from an EMBL/GenBank/DDBJ whole genome shotgun (WGS) entry which is preliminary data.</text>
</comment>
<name>A0A512D8Q7_9CELL</name>
<evidence type="ECO:0000313" key="2">
    <source>
        <dbReference type="EMBL" id="GEO32787.1"/>
    </source>
</evidence>
<dbReference type="InterPro" id="IPR051683">
    <property type="entry name" value="Enoyl-CoA_Hydratase/Isomerase"/>
</dbReference>
<dbReference type="InterPro" id="IPR001753">
    <property type="entry name" value="Enoyl-CoA_hydra/iso"/>
</dbReference>
<dbReference type="OrthoDB" id="4608673at2"/>
<dbReference type="GO" id="GO:0003824">
    <property type="term" value="F:catalytic activity"/>
    <property type="evidence" value="ECO:0007669"/>
    <property type="project" value="UniProtKB-ARBA"/>
</dbReference>
<dbReference type="PANTHER" id="PTHR42964:SF1">
    <property type="entry name" value="POLYKETIDE BIOSYNTHESIS ENOYL-COA HYDRATASE PKSH-RELATED"/>
    <property type="match status" value="1"/>
</dbReference>
<dbReference type="NCBIfam" id="NF004796">
    <property type="entry name" value="PRK06144.1"/>
    <property type="match status" value="1"/>
</dbReference>
<dbReference type="InterPro" id="IPR029045">
    <property type="entry name" value="ClpP/crotonase-like_dom_sf"/>
</dbReference>
<dbReference type="SUPFAM" id="SSF52096">
    <property type="entry name" value="ClpP/crotonase"/>
    <property type="match status" value="1"/>
</dbReference>
<keyword evidence="3" id="KW-1185">Reference proteome</keyword>
<accession>A0A512D8Q7</accession>
<evidence type="ECO:0000313" key="3">
    <source>
        <dbReference type="Proteomes" id="UP000321181"/>
    </source>
</evidence>
<dbReference type="Pfam" id="PF00378">
    <property type="entry name" value="ECH_1"/>
    <property type="match status" value="1"/>
</dbReference>
<sequence>MTDDADGAEPGVRVHRAGDVLHAVLSNPARRNAITWAMYDQLLAMCERVDADPTLRVVVIRGDGPAFAAGTDIRGFRDFTDGAQGVAYEHRVARVLSALLALRVPVVGVVSGPAVGAGLAVAATCDVLVATPDARFGVPVARTLGNCVPAAVVARLQHRLGVSRAMTLLLTARLLGAEEARESGFVHAVVAPDALEETVADLVSRLAGNAPLSVAAMKEMDRRLHAAALAVQADDLLERCYGSADFREGVAAFLEHRAPTWRGR</sequence>
<dbReference type="RefSeq" id="WP_146899413.1">
    <property type="nucleotide sequence ID" value="NZ_BAAARM010000001.1"/>
</dbReference>
<gene>
    <name evidence="2" type="ORF">CAE01nite_05120</name>
</gene>